<dbReference type="InterPro" id="IPR002379">
    <property type="entry name" value="ATPase_proteolipid_c-like_dom"/>
</dbReference>
<keyword evidence="3 5" id="KW-1133">Transmembrane helix</keyword>
<evidence type="ECO:0000256" key="4">
    <source>
        <dbReference type="ARBA" id="ARBA00023136"/>
    </source>
</evidence>
<evidence type="ECO:0000256" key="2">
    <source>
        <dbReference type="ARBA" id="ARBA00022692"/>
    </source>
</evidence>
<dbReference type="InterPro" id="IPR035921">
    <property type="entry name" value="F/V-ATP_Csub_sf"/>
</dbReference>
<feature type="domain" description="V-ATPase proteolipid subunit C-like" evidence="6">
    <location>
        <begin position="85"/>
        <end position="144"/>
    </location>
</feature>
<name>A0A2K1PAN8_9BACT</name>
<accession>A0A2K1PAN8</accession>
<comment type="subcellular location">
    <subcellularLocation>
        <location evidence="1">Membrane</location>
        <topology evidence="1">Multi-pass membrane protein</topology>
    </subcellularLocation>
</comment>
<sequence length="148" mass="15241">MAYVVSLTALVVLTIMFGFYFSKKPEKARSFAKKFFRGNIAVFGVVLLLAIITLFPTHVSAQTTTSTTGTSVTSDTTNNKGLGLLGAALSTGLSAIGAGIGVAIVGSAAVGAISEKPELLGRTLIYVGLAEGIVIYGLIVSIMILGRI</sequence>
<keyword evidence="8" id="KW-1185">Reference proteome</keyword>
<dbReference type="EMBL" id="AZRM01000027">
    <property type="protein sequence ID" value="PNR99855.1"/>
    <property type="molecule type" value="Genomic_DNA"/>
</dbReference>
<organism evidence="7 8">
    <name type="scientific">Petrotoga miotherma DSM 10691</name>
    <dbReference type="NCBI Taxonomy" id="1434326"/>
    <lineage>
        <taxon>Bacteria</taxon>
        <taxon>Thermotogati</taxon>
        <taxon>Thermotogota</taxon>
        <taxon>Thermotogae</taxon>
        <taxon>Petrotogales</taxon>
        <taxon>Petrotogaceae</taxon>
        <taxon>Petrotoga</taxon>
    </lineage>
</organism>
<keyword evidence="4 5" id="KW-0472">Membrane</keyword>
<protein>
    <submittedName>
        <fullName evidence="7">ATPase</fullName>
    </submittedName>
</protein>
<dbReference type="CDD" id="cd18120">
    <property type="entry name" value="ATP-synt_Vo_Ao_c"/>
    <property type="match status" value="1"/>
</dbReference>
<dbReference type="Proteomes" id="UP000236199">
    <property type="component" value="Unassembled WGS sequence"/>
</dbReference>
<evidence type="ECO:0000259" key="6">
    <source>
        <dbReference type="Pfam" id="PF00137"/>
    </source>
</evidence>
<dbReference type="SUPFAM" id="SSF81333">
    <property type="entry name" value="F1F0 ATP synthase subunit C"/>
    <property type="match status" value="1"/>
</dbReference>
<feature type="transmembrane region" description="Helical" evidence="5">
    <location>
        <begin position="124"/>
        <end position="145"/>
    </location>
</feature>
<feature type="transmembrane region" description="Helical" evidence="5">
    <location>
        <begin position="6"/>
        <end position="23"/>
    </location>
</feature>
<dbReference type="GO" id="GO:0015078">
    <property type="term" value="F:proton transmembrane transporter activity"/>
    <property type="evidence" value="ECO:0007669"/>
    <property type="project" value="InterPro"/>
</dbReference>
<dbReference type="RefSeq" id="WP_103078914.1">
    <property type="nucleotide sequence ID" value="NZ_AZRM01000027.1"/>
</dbReference>
<feature type="transmembrane region" description="Helical" evidence="5">
    <location>
        <begin position="35"/>
        <end position="55"/>
    </location>
</feature>
<feature type="transmembrane region" description="Helical" evidence="5">
    <location>
        <begin position="84"/>
        <end position="112"/>
    </location>
</feature>
<dbReference type="Pfam" id="PF00137">
    <property type="entry name" value="ATP-synt_C"/>
    <property type="match status" value="1"/>
</dbReference>
<comment type="caution">
    <text evidence="7">The sequence shown here is derived from an EMBL/GenBank/DDBJ whole genome shotgun (WGS) entry which is preliminary data.</text>
</comment>
<keyword evidence="2 5" id="KW-0812">Transmembrane</keyword>
<evidence type="ECO:0000256" key="1">
    <source>
        <dbReference type="ARBA" id="ARBA00004141"/>
    </source>
</evidence>
<evidence type="ECO:0000313" key="7">
    <source>
        <dbReference type="EMBL" id="PNR99855.1"/>
    </source>
</evidence>
<gene>
    <name evidence="7" type="ORF">X928_06175</name>
</gene>
<dbReference type="AlphaFoldDB" id="A0A2K1PAN8"/>
<dbReference type="Gene3D" id="1.20.120.610">
    <property type="entry name" value="lithium bound rotor ring of v- atpase"/>
    <property type="match status" value="1"/>
</dbReference>
<dbReference type="OrthoDB" id="5771683at2"/>
<dbReference type="GO" id="GO:0033177">
    <property type="term" value="C:proton-transporting two-sector ATPase complex, proton-transporting domain"/>
    <property type="evidence" value="ECO:0007669"/>
    <property type="project" value="InterPro"/>
</dbReference>
<evidence type="ECO:0000256" key="5">
    <source>
        <dbReference type="SAM" id="Phobius"/>
    </source>
</evidence>
<proteinExistence type="predicted"/>
<reference evidence="7 8" key="1">
    <citation type="submission" date="2013-12" db="EMBL/GenBank/DDBJ databases">
        <title>Comparative genomics of Petrotoga isolates.</title>
        <authorList>
            <person name="Nesbo C.L."/>
            <person name="Charchuk R."/>
            <person name="Chow K."/>
        </authorList>
    </citation>
    <scope>NUCLEOTIDE SEQUENCE [LARGE SCALE GENOMIC DNA]</scope>
    <source>
        <strain evidence="7 8">DSM 10691</strain>
    </source>
</reference>
<evidence type="ECO:0000313" key="8">
    <source>
        <dbReference type="Proteomes" id="UP000236199"/>
    </source>
</evidence>
<evidence type="ECO:0000256" key="3">
    <source>
        <dbReference type="ARBA" id="ARBA00022989"/>
    </source>
</evidence>